<protein>
    <submittedName>
        <fullName evidence="1">Uncharacterized protein</fullName>
    </submittedName>
</protein>
<evidence type="ECO:0000313" key="1">
    <source>
        <dbReference type="EMBL" id="KAH7372493.1"/>
    </source>
</evidence>
<dbReference type="Proteomes" id="UP000825935">
    <property type="component" value="Chromosome 17"/>
</dbReference>
<proteinExistence type="predicted"/>
<keyword evidence="2" id="KW-1185">Reference proteome</keyword>
<sequence>MAPLSIREPFGPLLPAVCLIINSARSSSRCVTVYGGRSHFNVEPILWKELFWRTFFAYALFLCNLTLCPNLYDIYTMHCIITLIKDSLFLEMKIICGGHSIIHLHNPCVLFFNSGCDYEMFRHIAGIPYTRH</sequence>
<organism evidence="1 2">
    <name type="scientific">Ceratopteris richardii</name>
    <name type="common">Triangle waterfern</name>
    <dbReference type="NCBI Taxonomy" id="49495"/>
    <lineage>
        <taxon>Eukaryota</taxon>
        <taxon>Viridiplantae</taxon>
        <taxon>Streptophyta</taxon>
        <taxon>Embryophyta</taxon>
        <taxon>Tracheophyta</taxon>
        <taxon>Polypodiopsida</taxon>
        <taxon>Polypodiidae</taxon>
        <taxon>Polypodiales</taxon>
        <taxon>Pteridineae</taxon>
        <taxon>Pteridaceae</taxon>
        <taxon>Parkerioideae</taxon>
        <taxon>Ceratopteris</taxon>
    </lineage>
</organism>
<dbReference type="EMBL" id="CM035422">
    <property type="protein sequence ID" value="KAH7372493.1"/>
    <property type="molecule type" value="Genomic_DNA"/>
</dbReference>
<reference evidence="1" key="1">
    <citation type="submission" date="2021-08" db="EMBL/GenBank/DDBJ databases">
        <title>WGS assembly of Ceratopteris richardii.</title>
        <authorList>
            <person name="Marchant D.B."/>
            <person name="Chen G."/>
            <person name="Jenkins J."/>
            <person name="Shu S."/>
            <person name="Leebens-Mack J."/>
            <person name="Grimwood J."/>
            <person name="Schmutz J."/>
            <person name="Soltis P."/>
            <person name="Soltis D."/>
            <person name="Chen Z.-H."/>
        </authorList>
    </citation>
    <scope>NUCLEOTIDE SEQUENCE</scope>
    <source>
        <strain evidence="1">Whitten #5841</strain>
        <tissue evidence="1">Leaf</tissue>
    </source>
</reference>
<name>A0A8T2STE5_CERRI</name>
<accession>A0A8T2STE5</accession>
<comment type="caution">
    <text evidence="1">The sequence shown here is derived from an EMBL/GenBank/DDBJ whole genome shotgun (WGS) entry which is preliminary data.</text>
</comment>
<evidence type="ECO:0000313" key="2">
    <source>
        <dbReference type="Proteomes" id="UP000825935"/>
    </source>
</evidence>
<gene>
    <name evidence="1" type="ORF">KP509_17G007000</name>
</gene>
<dbReference type="AlphaFoldDB" id="A0A8T2STE5"/>